<feature type="transmembrane region" description="Helical" evidence="6">
    <location>
        <begin position="12"/>
        <end position="34"/>
    </location>
</feature>
<dbReference type="EMBL" id="CP000089">
    <property type="protein sequence ID" value="AAZ47810.1"/>
    <property type="molecule type" value="Genomic_DNA"/>
</dbReference>
<evidence type="ECO:0000256" key="6">
    <source>
        <dbReference type="SAM" id="Phobius"/>
    </source>
</evidence>
<dbReference type="STRING" id="159087.Daro_3080"/>
<evidence type="ECO:0000256" key="4">
    <source>
        <dbReference type="ARBA" id="ARBA00022989"/>
    </source>
</evidence>
<reference evidence="7" key="1">
    <citation type="submission" date="2005-08" db="EMBL/GenBank/DDBJ databases">
        <title>Complete sequence of Dechloromonas aromatica RCB.</title>
        <authorList>
            <person name="Salinero K.K."/>
            <person name="Copeland A."/>
            <person name="Lucas S."/>
            <person name="Lapidus A."/>
            <person name="Barry K."/>
            <person name="Detter J.C."/>
            <person name="Glavina T."/>
            <person name="Hammon N."/>
            <person name="Israni S."/>
            <person name="Pitluck S."/>
            <person name="Di Bartolo G."/>
            <person name="Trong S."/>
            <person name="Schmutz J."/>
            <person name="Larimer F."/>
            <person name="Land M."/>
            <person name="Ivanova N."/>
            <person name="Richardson P."/>
        </authorList>
    </citation>
    <scope>NUCLEOTIDE SEQUENCE</scope>
    <source>
        <strain evidence="7">RCB</strain>
    </source>
</reference>
<keyword evidence="2" id="KW-1003">Cell membrane</keyword>
<keyword evidence="3 6" id="KW-0812">Transmembrane</keyword>
<dbReference type="KEGG" id="dar:Daro_3080"/>
<dbReference type="eggNOG" id="COG0795">
    <property type="taxonomic scope" value="Bacteria"/>
</dbReference>
<accession>Q47BH1</accession>
<evidence type="ECO:0000256" key="3">
    <source>
        <dbReference type="ARBA" id="ARBA00022692"/>
    </source>
</evidence>
<feature type="transmembrane region" description="Helical" evidence="6">
    <location>
        <begin position="338"/>
        <end position="359"/>
    </location>
</feature>
<feature type="transmembrane region" description="Helical" evidence="6">
    <location>
        <begin position="103"/>
        <end position="122"/>
    </location>
</feature>
<gene>
    <name evidence="7" type="ordered locus">Daro_3080</name>
</gene>
<sequence>MISRLNLYQRYLIRETFASVFLVLAAFLALFAFFNFIDELRTVGKAGYSVVHAALFVALSMPGLVYELIPIATLIGTLYALSTLARHSEITVLRASGLATSDLLMTLFRAALLLALLTFVIGEAVVPFSERLGKEIRAKALSTVIAQSGFDSGLWVKDGRSFINIRKAAPDEPLEGVRIYHFSQQNLLESVTDAQAADFEDPDLWRLRGVVRTVLEGDTSRVESTQTGEWRSTVTPTLLAALMVSPERMSLFGLLNYTKHLTENKQKTERYEIALWKKVVYPLAALVMVALALPFGYSHNRVGGVSLKIFAGVMLGILFYALNGLSSNLGAINSWSPIISATAPSGLFLLVATGMLWWVERR</sequence>
<dbReference type="PANTHER" id="PTHR33529">
    <property type="entry name" value="SLR0882 PROTEIN-RELATED"/>
    <property type="match status" value="1"/>
</dbReference>
<dbReference type="AlphaFoldDB" id="Q47BH1"/>
<comment type="subcellular location">
    <subcellularLocation>
        <location evidence="1">Cell membrane</location>
        <topology evidence="1">Multi-pass membrane protein</topology>
    </subcellularLocation>
</comment>
<keyword evidence="4 6" id="KW-1133">Transmembrane helix</keyword>
<evidence type="ECO:0000313" key="7">
    <source>
        <dbReference type="EMBL" id="AAZ47810.1"/>
    </source>
</evidence>
<dbReference type="PANTHER" id="PTHR33529:SF2">
    <property type="entry name" value="LIPOPOLYSACCHARIDE EXPORT SYSTEM PERMEASE PROTEIN LPTG"/>
    <property type="match status" value="1"/>
</dbReference>
<organism evidence="7">
    <name type="scientific">Dechloromonas aromatica (strain RCB)</name>
    <dbReference type="NCBI Taxonomy" id="159087"/>
    <lineage>
        <taxon>Bacteria</taxon>
        <taxon>Pseudomonadati</taxon>
        <taxon>Pseudomonadota</taxon>
        <taxon>Betaproteobacteria</taxon>
        <taxon>Rhodocyclales</taxon>
        <taxon>Azonexaceae</taxon>
        <taxon>Dechloromonas</taxon>
    </lineage>
</organism>
<evidence type="ECO:0000256" key="1">
    <source>
        <dbReference type="ARBA" id="ARBA00004651"/>
    </source>
</evidence>
<name>Q47BH1_DECAR</name>
<keyword evidence="5 6" id="KW-0472">Membrane</keyword>
<dbReference type="Pfam" id="PF03739">
    <property type="entry name" value="LptF_LptG"/>
    <property type="match status" value="1"/>
</dbReference>
<dbReference type="HOGENOM" id="CLU_028799_1_1_4"/>
<evidence type="ECO:0000256" key="5">
    <source>
        <dbReference type="ARBA" id="ARBA00023136"/>
    </source>
</evidence>
<feature type="transmembrane region" description="Helical" evidence="6">
    <location>
        <begin position="54"/>
        <end position="82"/>
    </location>
</feature>
<dbReference type="GO" id="GO:0015920">
    <property type="term" value="P:lipopolysaccharide transport"/>
    <property type="evidence" value="ECO:0007669"/>
    <property type="project" value="TreeGrafter"/>
</dbReference>
<proteinExistence type="predicted"/>
<dbReference type="NCBIfam" id="TIGR04408">
    <property type="entry name" value="LptG_lptG"/>
    <property type="match status" value="1"/>
</dbReference>
<dbReference type="InterPro" id="IPR005495">
    <property type="entry name" value="LptG/LptF_permease"/>
</dbReference>
<protein>
    <submittedName>
        <fullName evidence="7">Permease YjgP/YjgQ</fullName>
    </submittedName>
</protein>
<feature type="transmembrane region" description="Helical" evidence="6">
    <location>
        <begin position="279"/>
        <end position="297"/>
    </location>
</feature>
<dbReference type="InterPro" id="IPR030923">
    <property type="entry name" value="LptG"/>
</dbReference>
<evidence type="ECO:0000256" key="2">
    <source>
        <dbReference type="ARBA" id="ARBA00022475"/>
    </source>
</evidence>
<dbReference type="GO" id="GO:0043190">
    <property type="term" value="C:ATP-binding cassette (ABC) transporter complex"/>
    <property type="evidence" value="ECO:0007669"/>
    <property type="project" value="InterPro"/>
</dbReference>
<dbReference type="GO" id="GO:0055085">
    <property type="term" value="P:transmembrane transport"/>
    <property type="evidence" value="ECO:0007669"/>
    <property type="project" value="InterPro"/>
</dbReference>
<feature type="transmembrane region" description="Helical" evidence="6">
    <location>
        <begin position="309"/>
        <end position="326"/>
    </location>
</feature>